<reference evidence="3" key="1">
    <citation type="submission" date="2018-05" db="EMBL/GenBank/DDBJ databases">
        <authorList>
            <person name="Lanie J.A."/>
            <person name="Ng W.-L."/>
            <person name="Kazmierczak K.M."/>
            <person name="Andrzejewski T.M."/>
            <person name="Davidsen T.M."/>
            <person name="Wayne K.J."/>
            <person name="Tettelin H."/>
            <person name="Glass J.I."/>
            <person name="Rusch D."/>
            <person name="Podicherti R."/>
            <person name="Tsui H.-C.T."/>
            <person name="Winkler M.E."/>
        </authorList>
    </citation>
    <scope>NUCLEOTIDE SEQUENCE</scope>
</reference>
<evidence type="ECO:0000313" key="3">
    <source>
        <dbReference type="EMBL" id="SUZ99715.1"/>
    </source>
</evidence>
<keyword evidence="2" id="KW-0472">Membrane</keyword>
<feature type="compositionally biased region" description="Basic and acidic residues" evidence="1">
    <location>
        <begin position="49"/>
        <end position="64"/>
    </location>
</feature>
<keyword evidence="2" id="KW-0812">Transmembrane</keyword>
<evidence type="ECO:0000256" key="2">
    <source>
        <dbReference type="SAM" id="Phobius"/>
    </source>
</evidence>
<dbReference type="AlphaFoldDB" id="A0A381S6J9"/>
<feature type="region of interest" description="Disordered" evidence="1">
    <location>
        <begin position="43"/>
        <end position="64"/>
    </location>
</feature>
<sequence>MLREGLIKACIVLVPTYITAYMTDKMVYVIPMLAAASFVAASLTSSPNTDRRVEEDGWKKDDDG</sequence>
<keyword evidence="2" id="KW-1133">Transmembrane helix</keyword>
<name>A0A381S6J9_9ZZZZ</name>
<feature type="transmembrane region" description="Helical" evidence="2">
    <location>
        <begin position="26"/>
        <end position="44"/>
    </location>
</feature>
<accession>A0A381S6J9</accession>
<protein>
    <submittedName>
        <fullName evidence="3">Uncharacterized protein</fullName>
    </submittedName>
</protein>
<proteinExistence type="predicted"/>
<gene>
    <name evidence="3" type="ORF">METZ01_LOCUS52569</name>
</gene>
<dbReference type="EMBL" id="UINC01002731">
    <property type="protein sequence ID" value="SUZ99715.1"/>
    <property type="molecule type" value="Genomic_DNA"/>
</dbReference>
<organism evidence="3">
    <name type="scientific">marine metagenome</name>
    <dbReference type="NCBI Taxonomy" id="408172"/>
    <lineage>
        <taxon>unclassified sequences</taxon>
        <taxon>metagenomes</taxon>
        <taxon>ecological metagenomes</taxon>
    </lineage>
</organism>
<evidence type="ECO:0000256" key="1">
    <source>
        <dbReference type="SAM" id="MobiDB-lite"/>
    </source>
</evidence>